<reference evidence="1" key="1">
    <citation type="submission" date="2020-04" db="EMBL/GenBank/DDBJ databases">
        <authorList>
            <person name="Alioto T."/>
            <person name="Alioto T."/>
            <person name="Gomez Garrido J."/>
        </authorList>
    </citation>
    <scope>NUCLEOTIDE SEQUENCE</scope>
    <source>
        <strain evidence="1">A484AB</strain>
    </source>
</reference>
<keyword evidence="2" id="KW-1185">Reference proteome</keyword>
<organism evidence="1 2">
    <name type="scientific">Paramuricea clavata</name>
    <name type="common">Red gorgonian</name>
    <name type="synonym">Violescent sea-whip</name>
    <dbReference type="NCBI Taxonomy" id="317549"/>
    <lineage>
        <taxon>Eukaryota</taxon>
        <taxon>Metazoa</taxon>
        <taxon>Cnidaria</taxon>
        <taxon>Anthozoa</taxon>
        <taxon>Octocorallia</taxon>
        <taxon>Malacalcyonacea</taxon>
        <taxon>Plexauridae</taxon>
        <taxon>Paramuricea</taxon>
    </lineage>
</organism>
<evidence type="ECO:0000313" key="2">
    <source>
        <dbReference type="Proteomes" id="UP001152795"/>
    </source>
</evidence>
<accession>A0A6S7H0E5</accession>
<name>A0A6S7H0E5_PARCT</name>
<feature type="non-terminal residue" evidence="1">
    <location>
        <position position="78"/>
    </location>
</feature>
<feature type="non-terminal residue" evidence="1">
    <location>
        <position position="1"/>
    </location>
</feature>
<protein>
    <submittedName>
        <fullName evidence="1">Uncharacterized protein</fullName>
    </submittedName>
</protein>
<gene>
    <name evidence="1" type="ORF">PACLA_8A009808</name>
</gene>
<comment type="caution">
    <text evidence="1">The sequence shown here is derived from an EMBL/GenBank/DDBJ whole genome shotgun (WGS) entry which is preliminary data.</text>
</comment>
<evidence type="ECO:0000313" key="1">
    <source>
        <dbReference type="EMBL" id="CAB3997718.1"/>
    </source>
</evidence>
<dbReference type="Proteomes" id="UP001152795">
    <property type="component" value="Unassembled WGS sequence"/>
</dbReference>
<dbReference type="EMBL" id="CACRXK020003170">
    <property type="protein sequence ID" value="CAB3997718.1"/>
    <property type="molecule type" value="Genomic_DNA"/>
</dbReference>
<proteinExistence type="predicted"/>
<dbReference type="AlphaFoldDB" id="A0A6S7H0E5"/>
<sequence length="78" mass="8708">TILNGNSMVAFRYLADDPLCHVIQLSKLSEIIDRGWGPTRVLNARKVYLNATQAISFLLSNSPQNLIDTLKGKINRPL</sequence>